<keyword evidence="2" id="KW-0285">Flavoprotein</keyword>
<dbReference type="AlphaFoldDB" id="A0A9E5JW28"/>
<proteinExistence type="predicted"/>
<dbReference type="SUPFAM" id="SSF51905">
    <property type="entry name" value="FAD/NAD(P)-binding domain"/>
    <property type="match status" value="1"/>
</dbReference>
<accession>A0A9E5JW28</accession>
<evidence type="ECO:0000256" key="2">
    <source>
        <dbReference type="ARBA" id="ARBA00022630"/>
    </source>
</evidence>
<dbReference type="InterPro" id="IPR027477">
    <property type="entry name" value="Succ_DH/fumarate_Rdtase_cat_sf"/>
</dbReference>
<comment type="caution">
    <text evidence="7">The sequence shown here is derived from an EMBL/GenBank/DDBJ whole genome shotgun (WGS) entry which is preliminary data.</text>
</comment>
<evidence type="ECO:0000256" key="3">
    <source>
        <dbReference type="ARBA" id="ARBA00022827"/>
    </source>
</evidence>
<dbReference type="SUPFAM" id="SSF56425">
    <property type="entry name" value="Succinate dehydrogenase/fumarate reductase flavoprotein, catalytic domain"/>
    <property type="match status" value="1"/>
</dbReference>
<gene>
    <name evidence="7" type="ORF">G8770_10390</name>
</gene>
<reference evidence="7" key="1">
    <citation type="submission" date="2020-03" db="EMBL/GenBank/DDBJ databases">
        <authorList>
            <person name="Guo F."/>
        </authorList>
    </citation>
    <scope>NUCLEOTIDE SEQUENCE</scope>
    <source>
        <strain evidence="7">JCM 30134</strain>
    </source>
</reference>
<dbReference type="Pfam" id="PF00890">
    <property type="entry name" value="FAD_binding_2"/>
    <property type="match status" value="1"/>
</dbReference>
<dbReference type="InterPro" id="IPR003953">
    <property type="entry name" value="FAD-dep_OxRdtase_2_FAD-bd"/>
</dbReference>
<dbReference type="GO" id="GO:0016491">
    <property type="term" value="F:oxidoreductase activity"/>
    <property type="evidence" value="ECO:0007669"/>
    <property type="project" value="UniProtKB-KW"/>
</dbReference>
<dbReference type="InterPro" id="IPR050315">
    <property type="entry name" value="FAD-oxidoreductase_2"/>
</dbReference>
<keyword evidence="8" id="KW-1185">Reference proteome</keyword>
<evidence type="ECO:0000256" key="1">
    <source>
        <dbReference type="ARBA" id="ARBA00001974"/>
    </source>
</evidence>
<dbReference type="Proteomes" id="UP000787472">
    <property type="component" value="Unassembled WGS sequence"/>
</dbReference>
<feature type="compositionally biased region" description="Low complexity" evidence="5">
    <location>
        <begin position="565"/>
        <end position="578"/>
    </location>
</feature>
<evidence type="ECO:0000256" key="4">
    <source>
        <dbReference type="ARBA" id="ARBA00023002"/>
    </source>
</evidence>
<sequence>MNESFDFVVVGSGAGSLCAALLMRDAGKSVVVLEKADLLGGTTATSGGVMWIPNNRYMKAQGIDDSRDQAIAYMDAVIGDSGDTPGTSHERRVAYVDASQQMLEYLISKGLHFRRIPSWPDYHAAAGESEHGRTVISELFDLNQLGEWKEKLRPGFLPLAGYIEEAMQLPTMKRSLKSFGTLLKMIGRTLGTRLAGKHYATAGQALQAQLLHAAVAAGVEIRTNAGVKQLVEESGKVTGVAIDKDGQNWRIGANLGVLLNAGGFAKNQRMLDQYIPGAKTEWSGASESDTGEMIEEGTRLGAAIAQMDQRVGYPVTMVPGKDAPVYMQSDLAKPHTILVDQSGERYQKEAASYMALSNGILERNQQSAAIPSWMIFDSQYTSTFMLAGTMPNKKKLAAWEEAGFLKQGDNLPALAQACGIKAATLEATVSRFNGFVAAGRDEDFHRGDHAYDNWLGDPLAKGSKTLGKIEQGPFYALPIYPGDVSTFGGLVTDVNARVLRDDGSVLEGLYATGVSSASVMGKKATGAGASIGPSLAWAYLAAKHALSTSEPGSELNSAPDSKIDSNTSTTPLTTNETI</sequence>
<dbReference type="PANTHER" id="PTHR43400">
    <property type="entry name" value="FUMARATE REDUCTASE"/>
    <property type="match status" value="1"/>
</dbReference>
<name>A0A9E5JW28_9GAMM</name>
<dbReference type="InterPro" id="IPR036188">
    <property type="entry name" value="FAD/NAD-bd_sf"/>
</dbReference>
<evidence type="ECO:0000256" key="5">
    <source>
        <dbReference type="SAM" id="MobiDB-lite"/>
    </source>
</evidence>
<dbReference type="Gene3D" id="3.50.50.60">
    <property type="entry name" value="FAD/NAD(P)-binding domain"/>
    <property type="match status" value="2"/>
</dbReference>
<evidence type="ECO:0000259" key="6">
    <source>
        <dbReference type="Pfam" id="PF00890"/>
    </source>
</evidence>
<evidence type="ECO:0000313" key="7">
    <source>
        <dbReference type="EMBL" id="NHO65950.1"/>
    </source>
</evidence>
<organism evidence="7 8">
    <name type="scientific">Pseudomaricurvus hydrocarbonicus</name>
    <dbReference type="NCBI Taxonomy" id="1470433"/>
    <lineage>
        <taxon>Bacteria</taxon>
        <taxon>Pseudomonadati</taxon>
        <taxon>Pseudomonadota</taxon>
        <taxon>Gammaproteobacteria</taxon>
        <taxon>Cellvibrionales</taxon>
        <taxon>Cellvibrionaceae</taxon>
        <taxon>Pseudomaricurvus</taxon>
    </lineage>
</organism>
<dbReference type="EMBL" id="JAAONZ010000006">
    <property type="protein sequence ID" value="NHO65950.1"/>
    <property type="molecule type" value="Genomic_DNA"/>
</dbReference>
<feature type="domain" description="FAD-dependent oxidoreductase 2 FAD-binding" evidence="6">
    <location>
        <begin position="6"/>
        <end position="530"/>
    </location>
</feature>
<protein>
    <submittedName>
        <fullName evidence="7">FAD-dependent oxidoreductase</fullName>
    </submittedName>
</protein>
<feature type="compositionally biased region" description="Polar residues" evidence="5">
    <location>
        <begin position="549"/>
        <end position="559"/>
    </location>
</feature>
<keyword evidence="4" id="KW-0560">Oxidoreductase</keyword>
<feature type="region of interest" description="Disordered" evidence="5">
    <location>
        <begin position="549"/>
        <end position="578"/>
    </location>
</feature>
<dbReference type="GO" id="GO:0008202">
    <property type="term" value="P:steroid metabolic process"/>
    <property type="evidence" value="ECO:0007669"/>
    <property type="project" value="UniProtKB-ARBA"/>
</dbReference>
<evidence type="ECO:0000313" key="8">
    <source>
        <dbReference type="Proteomes" id="UP000787472"/>
    </source>
</evidence>
<dbReference type="PANTHER" id="PTHR43400:SF10">
    <property type="entry name" value="3-OXOSTEROID 1-DEHYDROGENASE"/>
    <property type="match status" value="1"/>
</dbReference>
<keyword evidence="3" id="KW-0274">FAD</keyword>
<dbReference type="RefSeq" id="WP_167185855.1">
    <property type="nucleotide sequence ID" value="NZ_JAAONZ010000006.1"/>
</dbReference>
<comment type="cofactor">
    <cofactor evidence="1">
        <name>FAD</name>
        <dbReference type="ChEBI" id="CHEBI:57692"/>
    </cofactor>
</comment>